<proteinExistence type="predicted"/>
<protein>
    <submittedName>
        <fullName evidence="2">Alpha/beta fold hydrolase</fullName>
    </submittedName>
</protein>
<accession>A0ABT8UQD3</accession>
<dbReference type="Proteomes" id="UP001168823">
    <property type="component" value="Unassembled WGS sequence"/>
</dbReference>
<name>A0ABT8UQD3_9MYCO</name>
<keyword evidence="3" id="KW-1185">Reference proteome</keyword>
<dbReference type="GO" id="GO:0016787">
    <property type="term" value="F:hydrolase activity"/>
    <property type="evidence" value="ECO:0007669"/>
    <property type="project" value="UniProtKB-KW"/>
</dbReference>
<dbReference type="EMBL" id="JAUMSQ010000270">
    <property type="protein sequence ID" value="MDO3639010.1"/>
    <property type="molecule type" value="Genomic_DNA"/>
</dbReference>
<dbReference type="Gene3D" id="3.40.50.1820">
    <property type="entry name" value="alpha/beta hydrolase"/>
    <property type="match status" value="1"/>
</dbReference>
<dbReference type="Pfam" id="PF12697">
    <property type="entry name" value="Abhydrolase_6"/>
    <property type="match status" value="1"/>
</dbReference>
<evidence type="ECO:0000313" key="2">
    <source>
        <dbReference type="EMBL" id="MDO3639010.1"/>
    </source>
</evidence>
<dbReference type="RefSeq" id="WP_302916215.1">
    <property type="nucleotide sequence ID" value="NZ_JAUMSQ010000270.1"/>
</dbReference>
<evidence type="ECO:0000259" key="1">
    <source>
        <dbReference type="Pfam" id="PF12697"/>
    </source>
</evidence>
<reference evidence="2" key="1">
    <citation type="submission" date="2023-07" db="EMBL/GenBank/DDBJ databases">
        <title>Mycolicibacterium sp. nov., a novel bacterial species.</title>
        <authorList>
            <person name="Cao Y."/>
        </authorList>
    </citation>
    <scope>NUCLEOTIDE SEQUENCE</scope>
    <source>
        <strain evidence="2">KC 300</strain>
    </source>
</reference>
<organism evidence="2 3">
    <name type="scientific">Mycolicibacterium arseniciresistens</name>
    <dbReference type="NCBI Taxonomy" id="3062257"/>
    <lineage>
        <taxon>Bacteria</taxon>
        <taxon>Bacillati</taxon>
        <taxon>Actinomycetota</taxon>
        <taxon>Actinomycetes</taxon>
        <taxon>Mycobacteriales</taxon>
        <taxon>Mycobacteriaceae</taxon>
        <taxon>Mycolicibacterium</taxon>
    </lineage>
</organism>
<dbReference type="InterPro" id="IPR050266">
    <property type="entry name" value="AB_hydrolase_sf"/>
</dbReference>
<dbReference type="InterPro" id="IPR029058">
    <property type="entry name" value="AB_hydrolase_fold"/>
</dbReference>
<dbReference type="InterPro" id="IPR000073">
    <property type="entry name" value="AB_hydrolase_1"/>
</dbReference>
<dbReference type="SUPFAM" id="SSF53474">
    <property type="entry name" value="alpha/beta-Hydrolases"/>
    <property type="match status" value="1"/>
</dbReference>
<sequence>MSAIYRTAAGAQAVTQRYSDDLRGWEVPAQRRVVATRAGDTSVLVCGPADAPPVVALHGAGTNSTIWLADAAAWSRTRRLYLVDIVGEPGFSAPSRLPLDSDAHAAWLDDVLSAVGADRPAFVGASLGGWLALDYAMRRPHRVERLALRCPGGVGRQKYAAVIAAAFLVPLGERGRRLALRLAVGPSADLGAITEYMLLIHRHYLPRRDRLPVFTDDQLRSLAMPMQVTVGGRDRMLDAHETARRLQRLVPHATVALLPDLGHAITGDGAAIHRFLDDGARP</sequence>
<keyword evidence="2" id="KW-0378">Hydrolase</keyword>
<gene>
    <name evidence="2" type="ORF">Q2100_24940</name>
</gene>
<comment type="caution">
    <text evidence="2">The sequence shown here is derived from an EMBL/GenBank/DDBJ whole genome shotgun (WGS) entry which is preliminary data.</text>
</comment>
<dbReference type="PANTHER" id="PTHR43798">
    <property type="entry name" value="MONOACYLGLYCEROL LIPASE"/>
    <property type="match status" value="1"/>
</dbReference>
<feature type="domain" description="AB hydrolase-1" evidence="1">
    <location>
        <begin position="54"/>
        <end position="267"/>
    </location>
</feature>
<evidence type="ECO:0000313" key="3">
    <source>
        <dbReference type="Proteomes" id="UP001168823"/>
    </source>
</evidence>